<dbReference type="GO" id="GO:0000978">
    <property type="term" value="F:RNA polymerase II cis-regulatory region sequence-specific DNA binding"/>
    <property type="evidence" value="ECO:0007669"/>
    <property type="project" value="TreeGrafter"/>
</dbReference>
<protein>
    <recommendedName>
        <fullName evidence="7">MiT/TFE transcription factors N-terminal domain-containing protein</fullName>
    </recommendedName>
</protein>
<dbReference type="GO" id="GO:0000981">
    <property type="term" value="F:DNA-binding transcription factor activity, RNA polymerase II-specific"/>
    <property type="evidence" value="ECO:0007669"/>
    <property type="project" value="TreeGrafter"/>
</dbReference>
<dbReference type="PANTHER" id="PTHR45776">
    <property type="entry name" value="MIP04163P"/>
    <property type="match status" value="1"/>
</dbReference>
<feature type="compositionally biased region" description="Basic and acidic residues" evidence="6">
    <location>
        <begin position="180"/>
        <end position="189"/>
    </location>
</feature>
<feature type="domain" description="MiT/TFE transcription factors N-terminal" evidence="7">
    <location>
        <begin position="165"/>
        <end position="380"/>
    </location>
</feature>
<evidence type="ECO:0000256" key="3">
    <source>
        <dbReference type="ARBA" id="ARBA00023125"/>
    </source>
</evidence>
<reference evidence="8" key="2">
    <citation type="submission" date="2020-05" db="UniProtKB">
        <authorList>
            <consortium name="EnsemblMetazoa"/>
        </authorList>
    </citation>
    <scope>IDENTIFICATION</scope>
    <source>
        <strain evidence="8">IAEA</strain>
    </source>
</reference>
<keyword evidence="3" id="KW-0238">DNA-binding</keyword>
<keyword evidence="5" id="KW-0539">Nucleus</keyword>
<keyword evidence="9" id="KW-1185">Reference proteome</keyword>
<dbReference type="EnsemblMetazoa" id="GPAI041138-RA">
    <property type="protein sequence ID" value="GPAI041138-PA"/>
    <property type="gene ID" value="GPAI041138"/>
</dbReference>
<dbReference type="InterPro" id="IPR031867">
    <property type="entry name" value="MiT/TFE_N"/>
</dbReference>
<feature type="region of interest" description="Disordered" evidence="6">
    <location>
        <begin position="418"/>
        <end position="474"/>
    </location>
</feature>
<reference evidence="9" key="1">
    <citation type="submission" date="2014-03" db="EMBL/GenBank/DDBJ databases">
        <authorList>
            <person name="Aksoy S."/>
            <person name="Warren W."/>
            <person name="Wilson R.K."/>
        </authorList>
    </citation>
    <scope>NUCLEOTIDE SEQUENCE [LARGE SCALE GENOMIC DNA]</scope>
    <source>
        <strain evidence="9">IAEA</strain>
    </source>
</reference>
<dbReference type="AlphaFoldDB" id="A0A1B0ACI4"/>
<evidence type="ECO:0000313" key="8">
    <source>
        <dbReference type="EnsemblMetazoa" id="GPAI041138-PA"/>
    </source>
</evidence>
<dbReference type="Proteomes" id="UP000092445">
    <property type="component" value="Unassembled WGS sequence"/>
</dbReference>
<dbReference type="PANTHER" id="PTHR45776:SF2">
    <property type="entry name" value="MIP04163P"/>
    <property type="match status" value="1"/>
</dbReference>
<evidence type="ECO:0000256" key="4">
    <source>
        <dbReference type="ARBA" id="ARBA00023163"/>
    </source>
</evidence>
<dbReference type="Pfam" id="PF15951">
    <property type="entry name" value="MITF_TFEB_C_3_N"/>
    <property type="match status" value="1"/>
</dbReference>
<dbReference type="VEuPathDB" id="VectorBase:GPAI041138"/>
<evidence type="ECO:0000256" key="5">
    <source>
        <dbReference type="ARBA" id="ARBA00023242"/>
    </source>
</evidence>
<name>A0A1B0ACI4_GLOPL</name>
<accession>A0A1B0ACI4</accession>
<evidence type="ECO:0000256" key="2">
    <source>
        <dbReference type="ARBA" id="ARBA00023015"/>
    </source>
</evidence>
<keyword evidence="4" id="KW-0804">Transcription</keyword>
<organism evidence="8 9">
    <name type="scientific">Glossina pallidipes</name>
    <name type="common">Tsetse fly</name>
    <dbReference type="NCBI Taxonomy" id="7398"/>
    <lineage>
        <taxon>Eukaryota</taxon>
        <taxon>Metazoa</taxon>
        <taxon>Ecdysozoa</taxon>
        <taxon>Arthropoda</taxon>
        <taxon>Hexapoda</taxon>
        <taxon>Insecta</taxon>
        <taxon>Pterygota</taxon>
        <taxon>Neoptera</taxon>
        <taxon>Endopterygota</taxon>
        <taxon>Diptera</taxon>
        <taxon>Brachycera</taxon>
        <taxon>Muscomorpha</taxon>
        <taxon>Hippoboscoidea</taxon>
        <taxon>Glossinidae</taxon>
        <taxon>Glossina</taxon>
    </lineage>
</organism>
<proteinExistence type="predicted"/>
<evidence type="ECO:0000313" key="9">
    <source>
        <dbReference type="Proteomes" id="UP000092445"/>
    </source>
</evidence>
<dbReference type="STRING" id="7398.A0A1B0ACI4"/>
<dbReference type="GO" id="GO:0005634">
    <property type="term" value="C:nucleus"/>
    <property type="evidence" value="ECO:0007669"/>
    <property type="project" value="UniProtKB-SubCell"/>
</dbReference>
<feature type="compositionally biased region" description="Low complexity" evidence="6">
    <location>
        <begin position="437"/>
        <end position="464"/>
    </location>
</feature>
<feature type="compositionally biased region" description="Polar residues" evidence="6">
    <location>
        <begin position="465"/>
        <end position="474"/>
    </location>
</feature>
<evidence type="ECO:0000259" key="7">
    <source>
        <dbReference type="Pfam" id="PF15951"/>
    </source>
</evidence>
<keyword evidence="2" id="KW-0805">Transcription regulation</keyword>
<comment type="subcellular location">
    <subcellularLocation>
        <location evidence="1">Nucleus</location>
    </subcellularLocation>
</comment>
<evidence type="ECO:0000256" key="1">
    <source>
        <dbReference type="ARBA" id="ARBA00004123"/>
    </source>
</evidence>
<feature type="region of interest" description="Disordered" evidence="6">
    <location>
        <begin position="174"/>
        <end position="199"/>
    </location>
</feature>
<sequence length="474" mass="52876">MPATPSENVEENVKEFENGLHWIDSFEMSARCNNSAQLKEMQALTEAIRTTDMIGIEVGVEPTCFMDCEDDSLLRQQLESNKNNFIPPACITDHVAFSPNASQSNSNIRVTVGIDRDLDMILEMDPSIIDSNDISNIKDSPETKTLFLPPSIGGPTFKTATLTSRTQLKLQLQREQQQQELERREENKPGIEPPQVKPQHLVVSDLYNRQEHNVIRSQQQQSVLNNTSAISTNKPASENAKKTRNTTFYVDECASPEYNDPINLKVPLQRIGVDVPQQVLQVRTVLENPTRYHVIQKQKYQVHQYLSESIKRFEWNRQSDTNKNIGPLTYCRTADVEQRYNVKYPSDCNTTQSANVNDAFSSMVAPHALLSNSGRSEEVSTKLIPASLYNMGGSNNNNKADFIPLDVVNNINNINSSTGSSNSLHMHSNKMRNRNCSSLSGGSTTSPLQSAPISPSLSSAASNSEVSIVQQSNR</sequence>
<evidence type="ECO:0000256" key="6">
    <source>
        <dbReference type="SAM" id="MobiDB-lite"/>
    </source>
</evidence>